<dbReference type="GO" id="GO:0005524">
    <property type="term" value="F:ATP binding"/>
    <property type="evidence" value="ECO:0007669"/>
    <property type="project" value="UniProtKB-KW"/>
</dbReference>
<dbReference type="EMBL" id="JAACJN010000013">
    <property type="protein sequence ID" value="KAF5390845.1"/>
    <property type="molecule type" value="Genomic_DNA"/>
</dbReference>
<keyword evidence="2" id="KW-0547">Nucleotide-binding</keyword>
<keyword evidence="4" id="KW-0067">ATP-binding</keyword>
<dbReference type="InterPro" id="IPR001245">
    <property type="entry name" value="Ser-Thr/Tyr_kinase_cat_dom"/>
</dbReference>
<dbReference type="GO" id="GO:0004713">
    <property type="term" value="F:protein tyrosine kinase activity"/>
    <property type="evidence" value="ECO:0007669"/>
    <property type="project" value="InterPro"/>
</dbReference>
<dbReference type="InterPro" id="IPR000719">
    <property type="entry name" value="Prot_kinase_dom"/>
</dbReference>
<dbReference type="InterPro" id="IPR050339">
    <property type="entry name" value="CC_SR_Kinase"/>
</dbReference>
<keyword evidence="7" id="KW-1185">Reference proteome</keyword>
<dbReference type="GO" id="GO:0005634">
    <property type="term" value="C:nucleus"/>
    <property type="evidence" value="ECO:0007669"/>
    <property type="project" value="TreeGrafter"/>
</dbReference>
<accession>A0A8H5MDW8</accession>
<evidence type="ECO:0000256" key="3">
    <source>
        <dbReference type="ARBA" id="ARBA00022777"/>
    </source>
</evidence>
<evidence type="ECO:0000313" key="6">
    <source>
        <dbReference type="EMBL" id="KAF5390845.1"/>
    </source>
</evidence>
<evidence type="ECO:0000256" key="1">
    <source>
        <dbReference type="ARBA" id="ARBA00022679"/>
    </source>
</evidence>
<dbReference type="AlphaFoldDB" id="A0A8H5MDW8"/>
<keyword evidence="1" id="KW-0808">Transferase</keyword>
<protein>
    <recommendedName>
        <fullName evidence="5">Protein kinase domain-containing protein</fullName>
    </recommendedName>
</protein>
<dbReference type="SUPFAM" id="SSF56112">
    <property type="entry name" value="Protein kinase-like (PK-like)"/>
    <property type="match status" value="1"/>
</dbReference>
<dbReference type="InterPro" id="IPR008266">
    <property type="entry name" value="Tyr_kinase_AS"/>
</dbReference>
<keyword evidence="3" id="KW-0418">Kinase</keyword>
<dbReference type="InterPro" id="IPR020635">
    <property type="entry name" value="Tyr_kinase_cat_dom"/>
</dbReference>
<feature type="domain" description="Protein kinase" evidence="5">
    <location>
        <begin position="49"/>
        <end position="385"/>
    </location>
</feature>
<name>A0A8H5MDW8_9AGAR</name>
<dbReference type="InterPro" id="IPR011009">
    <property type="entry name" value="Kinase-like_dom_sf"/>
</dbReference>
<dbReference type="Pfam" id="PF07714">
    <property type="entry name" value="PK_Tyr_Ser-Thr"/>
    <property type="match status" value="1"/>
</dbReference>
<dbReference type="SMART" id="SM00219">
    <property type="entry name" value="TyrKc"/>
    <property type="match status" value="1"/>
</dbReference>
<sequence length="385" mass="43537">MSDKAFREESQRIRNEDIRLKRQSNLLQKFGRMIIRPTFIEAWGEPNIYLRIHDVPGTLSGRILRLQANVPPLNTSCEILGDKIDHVPFKSMPSVEEDHEDTTVDSREAASQLPIVNVDKSLHFTKETRSRNEVDNLLRAKGHPNVIELLGRTEDGRLVFPRYRDHAEVVFMGQGISEFRRLFLELADAIIFLHSKGIIHRDLAHRNILVASDRRVVLCDLEADYGSSYCPEVARARDQGLSDSEIPYSEKSDVFCFGTMIAELILANNVRTPWQFTGNFAPPVPFDRAFRSCISVEAADRPTMLQLKKMLEDIAVPGMLRYFLIETLVSMLTNRRICIAFSSVLPCSSFKPDSILVPPKLDTDHLPIILLLGLSFISVGLAPAV</sequence>
<dbReference type="Gene3D" id="1.10.510.10">
    <property type="entry name" value="Transferase(Phosphotransferase) domain 1"/>
    <property type="match status" value="1"/>
</dbReference>
<dbReference type="GO" id="GO:0005737">
    <property type="term" value="C:cytoplasm"/>
    <property type="evidence" value="ECO:0007669"/>
    <property type="project" value="TreeGrafter"/>
</dbReference>
<reference evidence="6 7" key="1">
    <citation type="journal article" date="2020" name="ISME J.">
        <title>Uncovering the hidden diversity of litter-decomposition mechanisms in mushroom-forming fungi.</title>
        <authorList>
            <person name="Floudas D."/>
            <person name="Bentzer J."/>
            <person name="Ahren D."/>
            <person name="Johansson T."/>
            <person name="Persson P."/>
            <person name="Tunlid A."/>
        </authorList>
    </citation>
    <scope>NUCLEOTIDE SEQUENCE [LARGE SCALE GENOMIC DNA]</scope>
    <source>
        <strain evidence="6 7">CBS 406.79</strain>
    </source>
</reference>
<evidence type="ECO:0000313" key="7">
    <source>
        <dbReference type="Proteomes" id="UP000518752"/>
    </source>
</evidence>
<dbReference type="OrthoDB" id="1668230at2759"/>
<dbReference type="PANTHER" id="PTHR11042:SF190">
    <property type="entry name" value="MITOSIS INHIBITOR PROTEIN KINASE MIK1"/>
    <property type="match status" value="1"/>
</dbReference>
<evidence type="ECO:0000256" key="2">
    <source>
        <dbReference type="ARBA" id="ARBA00022741"/>
    </source>
</evidence>
<dbReference type="CDD" id="cd00180">
    <property type="entry name" value="PKc"/>
    <property type="match status" value="1"/>
</dbReference>
<organism evidence="6 7">
    <name type="scientific">Collybiopsis confluens</name>
    <dbReference type="NCBI Taxonomy" id="2823264"/>
    <lineage>
        <taxon>Eukaryota</taxon>
        <taxon>Fungi</taxon>
        <taxon>Dikarya</taxon>
        <taxon>Basidiomycota</taxon>
        <taxon>Agaricomycotina</taxon>
        <taxon>Agaricomycetes</taxon>
        <taxon>Agaricomycetidae</taxon>
        <taxon>Agaricales</taxon>
        <taxon>Marasmiineae</taxon>
        <taxon>Omphalotaceae</taxon>
        <taxon>Collybiopsis</taxon>
    </lineage>
</organism>
<evidence type="ECO:0000259" key="5">
    <source>
        <dbReference type="PROSITE" id="PS50011"/>
    </source>
</evidence>
<dbReference type="Proteomes" id="UP000518752">
    <property type="component" value="Unassembled WGS sequence"/>
</dbReference>
<dbReference type="PROSITE" id="PS00109">
    <property type="entry name" value="PROTEIN_KINASE_TYR"/>
    <property type="match status" value="1"/>
</dbReference>
<dbReference type="PANTHER" id="PTHR11042">
    <property type="entry name" value="EUKARYOTIC TRANSLATION INITIATION FACTOR 2-ALPHA KINASE EIF2-ALPHA KINASE -RELATED"/>
    <property type="match status" value="1"/>
</dbReference>
<comment type="caution">
    <text evidence="6">The sequence shown here is derived from an EMBL/GenBank/DDBJ whole genome shotgun (WGS) entry which is preliminary data.</text>
</comment>
<proteinExistence type="predicted"/>
<evidence type="ECO:0000256" key="4">
    <source>
        <dbReference type="ARBA" id="ARBA00022840"/>
    </source>
</evidence>
<gene>
    <name evidence="6" type="ORF">D9757_004520</name>
</gene>
<dbReference type="PROSITE" id="PS50011">
    <property type="entry name" value="PROTEIN_KINASE_DOM"/>
    <property type="match status" value="1"/>
</dbReference>